<dbReference type="PANTHER" id="PTHR20883">
    <property type="entry name" value="PHYTANOYL-COA DIOXYGENASE DOMAIN CONTAINING 1"/>
    <property type="match status" value="1"/>
</dbReference>
<dbReference type="AlphaFoldDB" id="A0AAN9BUT9"/>
<dbReference type="Gene3D" id="2.60.120.620">
    <property type="entry name" value="q2cbj1_9rhob like domain"/>
    <property type="match status" value="1"/>
</dbReference>
<name>A0AAN9BUT9_9CAEN</name>
<accession>A0AAN9BUT9</accession>
<gene>
    <name evidence="2" type="ORF">V1264_011731</name>
</gene>
<dbReference type="Pfam" id="PF05721">
    <property type="entry name" value="PhyH"/>
    <property type="match status" value="1"/>
</dbReference>
<protein>
    <recommendedName>
        <fullName evidence="4">Phytanoyl-CoA dioxygenase</fullName>
    </recommendedName>
</protein>
<organism evidence="2 3">
    <name type="scientific">Littorina saxatilis</name>
    <dbReference type="NCBI Taxonomy" id="31220"/>
    <lineage>
        <taxon>Eukaryota</taxon>
        <taxon>Metazoa</taxon>
        <taxon>Spiralia</taxon>
        <taxon>Lophotrochozoa</taxon>
        <taxon>Mollusca</taxon>
        <taxon>Gastropoda</taxon>
        <taxon>Caenogastropoda</taxon>
        <taxon>Littorinimorpha</taxon>
        <taxon>Littorinoidea</taxon>
        <taxon>Littorinidae</taxon>
        <taxon>Littorina</taxon>
    </lineage>
</organism>
<reference evidence="2 3" key="1">
    <citation type="submission" date="2024-02" db="EMBL/GenBank/DDBJ databases">
        <title>Chromosome-scale genome assembly of the rough periwinkle Littorina saxatilis.</title>
        <authorList>
            <person name="De Jode A."/>
            <person name="Faria R."/>
            <person name="Formenti G."/>
            <person name="Sims Y."/>
            <person name="Smith T.P."/>
            <person name="Tracey A."/>
            <person name="Wood J.M.D."/>
            <person name="Zagrodzka Z.B."/>
            <person name="Johannesson K."/>
            <person name="Butlin R.K."/>
            <person name="Leder E.H."/>
        </authorList>
    </citation>
    <scope>NUCLEOTIDE SEQUENCE [LARGE SCALE GENOMIC DNA]</scope>
    <source>
        <strain evidence="2">Snail1</strain>
        <tissue evidence="2">Muscle</tissue>
    </source>
</reference>
<keyword evidence="3" id="KW-1185">Reference proteome</keyword>
<dbReference type="Proteomes" id="UP001374579">
    <property type="component" value="Unassembled WGS sequence"/>
</dbReference>
<evidence type="ECO:0000313" key="2">
    <source>
        <dbReference type="EMBL" id="KAK7112252.1"/>
    </source>
</evidence>
<dbReference type="PANTHER" id="PTHR20883:SF51">
    <property type="entry name" value="PHYTANOYL-COA HYDROXYLASE"/>
    <property type="match status" value="1"/>
</dbReference>
<evidence type="ECO:0000313" key="3">
    <source>
        <dbReference type="Proteomes" id="UP001374579"/>
    </source>
</evidence>
<dbReference type="InterPro" id="IPR008775">
    <property type="entry name" value="Phytyl_CoA_dOase-like"/>
</dbReference>
<proteinExistence type="predicted"/>
<evidence type="ECO:0008006" key="4">
    <source>
        <dbReference type="Google" id="ProtNLM"/>
    </source>
</evidence>
<evidence type="ECO:0000256" key="1">
    <source>
        <dbReference type="ARBA" id="ARBA00001962"/>
    </source>
</evidence>
<dbReference type="EMBL" id="JBAMIC010000002">
    <property type="protein sequence ID" value="KAK7112252.1"/>
    <property type="molecule type" value="Genomic_DNA"/>
</dbReference>
<dbReference type="SUPFAM" id="SSF51197">
    <property type="entry name" value="Clavaminate synthase-like"/>
    <property type="match status" value="1"/>
</dbReference>
<comment type="caution">
    <text evidence="2">The sequence shown here is derived from an EMBL/GenBank/DDBJ whole genome shotgun (WGS) entry which is preliminary data.</text>
</comment>
<sequence length="290" mass="33658">MSVKAYRYEEGKFKVTPETKADFEDKGYILVKNLLNNDELKKIRGVLDDSDVIKKYYYDMDDGAERKSRMCLWNQPGNDVTGMVARSEKVAGTCEKLLGGEVYHYHTKLMMKEAYTGGRFMWHQDYGYWYKNTCLFPDMMTVFIAMDPCRQDNGCLQILEGSHRCGRIDHQPSADQMGADLERVDMVKARCPHRFVEMDPGDALFFHCNLLHTSSQNDGPNRRWAFLCAYNKASNNPVKEHIHPLYTKLDKVPNSAILDCKVDWDADSKAFFTQKKRDEYWEDFGKRSSV</sequence>
<comment type="cofactor">
    <cofactor evidence="1">
        <name>Fe cation</name>
        <dbReference type="ChEBI" id="CHEBI:24875"/>
    </cofactor>
</comment>